<evidence type="ECO:0000259" key="18">
    <source>
        <dbReference type="Pfam" id="PF18086"/>
    </source>
</evidence>
<dbReference type="STRING" id="75743.A0A401P4T6"/>
<dbReference type="InterPro" id="IPR037446">
    <property type="entry name" value="His_Pase_VIP1"/>
</dbReference>
<dbReference type="GO" id="GO:0052723">
    <property type="term" value="F:inositol hexakisphosphate 1-kinase activity"/>
    <property type="evidence" value="ECO:0007669"/>
    <property type="project" value="RHEA"/>
</dbReference>
<dbReference type="InterPro" id="IPR029033">
    <property type="entry name" value="His_PPase_superfam"/>
</dbReference>
<feature type="region of interest" description="Disordered" evidence="17">
    <location>
        <begin position="1052"/>
        <end position="1174"/>
    </location>
</feature>
<dbReference type="Gene3D" id="3.40.50.11950">
    <property type="match status" value="1"/>
</dbReference>
<dbReference type="OrthoDB" id="18042at2759"/>
<evidence type="ECO:0000256" key="10">
    <source>
        <dbReference type="ARBA" id="ARBA00022840"/>
    </source>
</evidence>
<comment type="catalytic activity">
    <reaction evidence="13">
        <text>1D-myo-inositol hexakisphosphate + ATP = 1-diphospho-1D-myo-inositol 2,3,4,5,6-pentakisphosphate + ADP</text>
        <dbReference type="Rhea" id="RHEA:37459"/>
        <dbReference type="ChEBI" id="CHEBI:30616"/>
        <dbReference type="ChEBI" id="CHEBI:58130"/>
        <dbReference type="ChEBI" id="CHEBI:74946"/>
        <dbReference type="ChEBI" id="CHEBI:456216"/>
        <dbReference type="EC" id="2.7.4.24"/>
    </reaction>
    <physiologicalReaction direction="left-to-right" evidence="13">
        <dbReference type="Rhea" id="RHEA:37460"/>
    </physiologicalReaction>
</comment>
<dbReference type="OMA" id="PTETHMQ"/>
<feature type="compositionally biased region" description="Low complexity" evidence="17">
    <location>
        <begin position="1134"/>
        <end position="1146"/>
    </location>
</feature>
<name>A0A401P4T6_SCYTO</name>
<dbReference type="Gene3D" id="3.40.50.1240">
    <property type="entry name" value="Phosphoglycerate mutase-like"/>
    <property type="match status" value="1"/>
</dbReference>
<dbReference type="Gene3D" id="3.30.470.20">
    <property type="entry name" value="ATP-grasp fold, B domain"/>
    <property type="match status" value="1"/>
</dbReference>
<keyword evidence="16" id="KW-0175">Coiled coil</keyword>
<accession>A0A401P4T6</accession>
<comment type="function">
    <text evidence="15">Bifunctional inositol kinase that acts in concert with the IP6K kinases to synthesize the diphosphate group-containing inositol pyrophosphates diphosphoinositol pentakisphosphate, PP-InsP5, and bis-diphosphoinositol tetrakisphosphate, (PP)2-InsP4. PP-InsP5 and (PP)2-InsP4, also respectively called InsP7 and InsP8, may regulate a variety of cellular processes, including apoptosis, vesicle trafficking, cytoskeletal dynamics, and exocytosis. Phosphorylates inositol hexakisphosphate (InsP6).</text>
</comment>
<keyword evidence="9 15" id="KW-0418">Kinase</keyword>
<evidence type="ECO:0000256" key="11">
    <source>
        <dbReference type="ARBA" id="ARBA00023136"/>
    </source>
</evidence>
<evidence type="ECO:0000256" key="5">
    <source>
        <dbReference type="ARBA" id="ARBA00022490"/>
    </source>
</evidence>
<evidence type="ECO:0000256" key="9">
    <source>
        <dbReference type="ARBA" id="ARBA00022777"/>
    </source>
</evidence>
<gene>
    <name evidence="19" type="ORF">scyTo_0012228</name>
</gene>
<dbReference type="SUPFAM" id="SSF56059">
    <property type="entry name" value="Glutathione synthetase ATP-binding domain-like"/>
    <property type="match status" value="1"/>
</dbReference>
<dbReference type="CDD" id="cd07061">
    <property type="entry name" value="HP_HAP_like"/>
    <property type="match status" value="1"/>
</dbReference>
<dbReference type="GO" id="GO:0005524">
    <property type="term" value="F:ATP binding"/>
    <property type="evidence" value="ECO:0007669"/>
    <property type="project" value="UniProtKB-KW"/>
</dbReference>
<evidence type="ECO:0000256" key="17">
    <source>
        <dbReference type="SAM" id="MobiDB-lite"/>
    </source>
</evidence>
<dbReference type="EC" id="2.7.4.24" evidence="15"/>
<feature type="compositionally biased region" description="Low complexity" evidence="17">
    <location>
        <begin position="1067"/>
        <end position="1082"/>
    </location>
</feature>
<evidence type="ECO:0000256" key="6">
    <source>
        <dbReference type="ARBA" id="ARBA00022553"/>
    </source>
</evidence>
<evidence type="ECO:0000313" key="19">
    <source>
        <dbReference type="EMBL" id="GCB68106.1"/>
    </source>
</evidence>
<keyword evidence="7 15" id="KW-0808">Transferase</keyword>
<keyword evidence="8 15" id="KW-0547">Nucleotide-binding</keyword>
<keyword evidence="4" id="KW-1003">Cell membrane</keyword>
<evidence type="ECO:0000256" key="1">
    <source>
        <dbReference type="ARBA" id="ARBA00004236"/>
    </source>
</evidence>
<dbReference type="InterPro" id="IPR033379">
    <property type="entry name" value="Acid_Pase_AS"/>
</dbReference>
<feature type="region of interest" description="Disordered" evidence="17">
    <location>
        <begin position="823"/>
        <end position="882"/>
    </location>
</feature>
<keyword evidence="20" id="KW-1185">Reference proteome</keyword>
<dbReference type="AlphaFoldDB" id="A0A401P4T6"/>
<evidence type="ECO:0000256" key="12">
    <source>
        <dbReference type="ARBA" id="ARBA00033696"/>
    </source>
</evidence>
<dbReference type="Pfam" id="PF00328">
    <property type="entry name" value="His_Phos_2"/>
    <property type="match status" value="1"/>
</dbReference>
<evidence type="ECO:0000256" key="8">
    <source>
        <dbReference type="ARBA" id="ARBA00022741"/>
    </source>
</evidence>
<comment type="function">
    <text evidence="14">Bifunctional inositol kinase that acts in concert with the IP6K kinases IP6K1, IP6K2 and IP6K3 to synthesize the diphosphate group-containing inositol pyrophosphates diphosphoinositol pentakisphosphate, PP-InsP5, and bis-diphosphoinositol tetrakisphosphate, (PP)2-InsP4. PP-InsP5 and (PP)2-InsP4, also respectively called InsP7 and InsP8, regulate a variety of cellular processes, including apoptosis, vesicle trafficking, cytoskeletal dynamics, exocytosis, insulin signaling and neutrophil activation. Phosphorylates inositol hexakisphosphate (InsP6) at position 1 to produce PP-InsP5 which is in turn phosphorylated by IP6Ks to produce (PP)2-InsP4. Alternatively, phosphorylates PP-InsP5 at position 1, produced by IP6Ks from InsP6, to produce (PP)2-InsP4. Activated when cells are exposed to hyperosmotic stress.</text>
</comment>
<dbReference type="FunFam" id="3.40.50.1240:FF:000013">
    <property type="entry name" value="Inositol hexakisphosphate and diphosphoinositol-pentakisphosphate kinase"/>
    <property type="match status" value="1"/>
</dbReference>
<evidence type="ECO:0000256" key="7">
    <source>
        <dbReference type="ARBA" id="ARBA00022679"/>
    </source>
</evidence>
<evidence type="ECO:0000256" key="3">
    <source>
        <dbReference type="ARBA" id="ARBA00005609"/>
    </source>
</evidence>
<keyword evidence="6" id="KW-0597">Phosphoprotein</keyword>
<comment type="subcellular location">
    <subcellularLocation>
        <location evidence="1">Cell membrane</location>
    </subcellularLocation>
    <subcellularLocation>
        <location evidence="2 15">Cytoplasm</location>
        <location evidence="2 15">Cytosol</location>
    </subcellularLocation>
</comment>
<dbReference type="Pfam" id="PF18086">
    <property type="entry name" value="PPIP5K2_N"/>
    <property type="match status" value="1"/>
</dbReference>
<dbReference type="GO" id="GO:0005886">
    <property type="term" value="C:plasma membrane"/>
    <property type="evidence" value="ECO:0007669"/>
    <property type="project" value="UniProtKB-SubCell"/>
</dbReference>
<feature type="domain" description="VIP1 N-terminal" evidence="18">
    <location>
        <begin position="54"/>
        <end position="143"/>
    </location>
</feature>
<organism evidence="19 20">
    <name type="scientific">Scyliorhinus torazame</name>
    <name type="common">Cloudy catshark</name>
    <name type="synonym">Catulus torazame</name>
    <dbReference type="NCBI Taxonomy" id="75743"/>
    <lineage>
        <taxon>Eukaryota</taxon>
        <taxon>Metazoa</taxon>
        <taxon>Chordata</taxon>
        <taxon>Craniata</taxon>
        <taxon>Vertebrata</taxon>
        <taxon>Chondrichthyes</taxon>
        <taxon>Elasmobranchii</taxon>
        <taxon>Galeomorphii</taxon>
        <taxon>Galeoidea</taxon>
        <taxon>Carcharhiniformes</taxon>
        <taxon>Scyliorhinidae</taxon>
        <taxon>Scyliorhinus</taxon>
    </lineage>
</organism>
<evidence type="ECO:0000256" key="4">
    <source>
        <dbReference type="ARBA" id="ARBA00022475"/>
    </source>
</evidence>
<comment type="similarity">
    <text evidence="3 15">Belongs to the histidine acid phosphatase family. VIP1 subfamily.</text>
</comment>
<dbReference type="GO" id="GO:0005829">
    <property type="term" value="C:cytosol"/>
    <property type="evidence" value="ECO:0007669"/>
    <property type="project" value="UniProtKB-SubCell"/>
</dbReference>
<dbReference type="FunFam" id="3.30.470.20:FF:000003">
    <property type="entry name" value="Inositol hexakisphosphate and diphosphoinositol-pentakisphosphate kinase"/>
    <property type="match status" value="1"/>
</dbReference>
<dbReference type="GO" id="GO:0032958">
    <property type="term" value="P:inositol phosphate biosynthetic process"/>
    <property type="evidence" value="ECO:0007669"/>
    <property type="project" value="TreeGrafter"/>
</dbReference>
<evidence type="ECO:0000256" key="13">
    <source>
        <dbReference type="ARBA" id="ARBA00034629"/>
    </source>
</evidence>
<dbReference type="PROSITE" id="PS00616">
    <property type="entry name" value="HIS_ACID_PHOSPHAT_1"/>
    <property type="match status" value="1"/>
</dbReference>
<comment type="catalytic activity">
    <reaction evidence="12">
        <text>5-diphospho-1D-myo-inositol 1,2,3,4,6-pentakisphosphate + ATP + H(+) = 1,5-bis(diphospho)-1D-myo-inositol 2,3,4,6-tetrakisphosphate + ADP</text>
        <dbReference type="Rhea" id="RHEA:10276"/>
        <dbReference type="ChEBI" id="CHEBI:15378"/>
        <dbReference type="ChEBI" id="CHEBI:30616"/>
        <dbReference type="ChEBI" id="CHEBI:58628"/>
        <dbReference type="ChEBI" id="CHEBI:77983"/>
        <dbReference type="ChEBI" id="CHEBI:456216"/>
        <dbReference type="EC" id="2.7.4.24"/>
    </reaction>
    <physiologicalReaction direction="left-to-right" evidence="12">
        <dbReference type="Rhea" id="RHEA:10277"/>
    </physiologicalReaction>
</comment>
<evidence type="ECO:0000313" key="20">
    <source>
        <dbReference type="Proteomes" id="UP000288216"/>
    </source>
</evidence>
<dbReference type="PANTHER" id="PTHR12750">
    <property type="entry name" value="DIPHOSPHOINOSITOL PENTAKISPHOSPHATE KINASE"/>
    <property type="match status" value="1"/>
</dbReference>
<feature type="compositionally biased region" description="Polar residues" evidence="17">
    <location>
        <begin position="1147"/>
        <end position="1160"/>
    </location>
</feature>
<evidence type="ECO:0000256" key="15">
    <source>
        <dbReference type="RuleBase" id="RU365032"/>
    </source>
</evidence>
<feature type="compositionally biased region" description="Low complexity" evidence="17">
    <location>
        <begin position="1092"/>
        <end position="1110"/>
    </location>
</feature>
<dbReference type="InterPro" id="IPR000560">
    <property type="entry name" value="His_Pase_clade-2"/>
</dbReference>
<evidence type="ECO:0000256" key="2">
    <source>
        <dbReference type="ARBA" id="ARBA00004514"/>
    </source>
</evidence>
<evidence type="ECO:0000256" key="14">
    <source>
        <dbReference type="ARBA" id="ARBA00037056"/>
    </source>
</evidence>
<protein>
    <recommendedName>
        <fullName evidence="15">Inositol hexakisphosphate and diphosphoinositol-pentakisphosphate kinase</fullName>
        <ecNumber evidence="15">2.7.4.24</ecNumber>
    </recommendedName>
</protein>
<reference evidence="19 20" key="1">
    <citation type="journal article" date="2018" name="Nat. Ecol. Evol.">
        <title>Shark genomes provide insights into elasmobranch evolution and the origin of vertebrates.</title>
        <authorList>
            <person name="Hara Y"/>
            <person name="Yamaguchi K"/>
            <person name="Onimaru K"/>
            <person name="Kadota M"/>
            <person name="Koyanagi M"/>
            <person name="Keeley SD"/>
            <person name="Tatsumi K"/>
            <person name="Tanaka K"/>
            <person name="Motone F"/>
            <person name="Kageyama Y"/>
            <person name="Nozu R"/>
            <person name="Adachi N"/>
            <person name="Nishimura O"/>
            <person name="Nakagawa R"/>
            <person name="Tanegashima C"/>
            <person name="Kiyatake I"/>
            <person name="Matsumoto R"/>
            <person name="Murakumo K"/>
            <person name="Nishida K"/>
            <person name="Terakita A"/>
            <person name="Kuratani S"/>
            <person name="Sato K"/>
            <person name="Hyodo S Kuraku.S."/>
        </authorList>
    </citation>
    <scope>NUCLEOTIDE SEQUENCE [LARGE SCALE GENOMIC DNA]</scope>
</reference>
<dbReference type="PANTHER" id="PTHR12750:SF11">
    <property type="entry name" value="INOSITOL HEXAKISPHOSPHATE AND DIPHOSPHOINOSITOL-PENTAKISPHOSPHATE KINASE 1"/>
    <property type="match status" value="1"/>
</dbReference>
<keyword evidence="5 15" id="KW-0963">Cytoplasm</keyword>
<comment type="caution">
    <text evidence="19">The sequence shown here is derived from an EMBL/GenBank/DDBJ whole genome shotgun (WGS) entry which is preliminary data.</text>
</comment>
<evidence type="ECO:0000256" key="16">
    <source>
        <dbReference type="SAM" id="Coils"/>
    </source>
</evidence>
<keyword evidence="11" id="KW-0472">Membrane</keyword>
<proteinExistence type="inferred from homology"/>
<feature type="coiled-coil region" evidence="16">
    <location>
        <begin position="18"/>
        <end position="45"/>
    </location>
</feature>
<dbReference type="FunFam" id="3.40.50.11950:FF:000003">
    <property type="entry name" value="Inositol hexakisphosphate and diphosphoinositol-pentakisphosphate kinase"/>
    <property type="match status" value="1"/>
</dbReference>
<dbReference type="GO" id="GO:0033857">
    <property type="term" value="F:5-diphosphoinositol pentakisphosphate 1-kinase activity"/>
    <property type="evidence" value="ECO:0007669"/>
    <property type="project" value="TreeGrafter"/>
</dbReference>
<sequence>MTTPTSFEGDRSAPTFFVGCEEDEIEDLESNMKAEELDLYDDENDSDSPPERQILVGICAMAKKSKSKPMTQILERLCKFEYISVVIFNEDVILNEPVENWPMCDCLTSFHSKGFPLDKAVAYAKLRNPVLINDLNMQYYIQDRREVYRILQQEGIDLPRYAVLNRDPDRPDECSLVEGDDHVEVNGEIFQKPFVEKPVSAEDHNVYIYYPVSAGGGSQRLFRKIGSRSSVYSPESTVRKTGSYIYEEFMPTDGTDVKVYTVGPDYAHAEARKSPALDGKVERDSEGKEIRYPVMLTAMEKLVARKVCIAFKQTVCGFDLLRANGHSYVCDVNGFSFVKNSMKYYDDCAKILGNIIMRELAPQLQIPWSIPTEAEDIPIVPTTSGTMMELRCVIAIIRHGDRTPKQKMKMEVMHPKFFDLFEKYEGYKTGKLKLKKPKQLQEVLDITRELLADLGQHTDCEIEEKKSKLEQLKTVLEMYGHFSGINRKVQITYLPHGQPKTSSEEEDSRRNDPSLLLVLKWGGELTPAGRVQAEELGRAFRCMYPGGQGDYAGFPGCGLLRLHSTYRHDLKIYASDEGRVQMTAAAFAKGLLALEGELTPILVQMVKSANMNGLLDSNSNSLSSCQHRVKARLHEIMQKDQVFAEEDYTKLAPTGSASLINSMKLIQNPVNTCDRVYSLVQSLTSQIKKRLEDPKSADLQLYHSETLELMLQRWSKLERDFRMKSGRYDISKIPDIYDCIKYDVQHNSALKLEDTLELFKLSKALADIIIPQEYGINKEEKLDIAYAYCLPLIKKMQLDLQRTHEDESDPSSEERFHVELHFSPGAKGCDEDENAPTGSGFRPASAENEGGSKTDQGSMEDLSENRGSDDADGFLPALPQPAEPFQIHKKSALTKTRKMGSMEVLSENSSKCGGYRLLAPPYSRQLSDVKQSGLGSQCAGLFSTTVLGGSSSAPNLQDYARSHRRKSGSSYFSLKDGFEGCSMVPSIYPLETLHNSLSLKQVNEFLSSISEICGKSHDGASKELSAMFETMGNSQPTVDEFIPQQVLPSAVASLSSRPHSEKPPWYSSGPSSTVSSAGPSSPNTSDKSPRFSFSEKSSLTSQSSEEQQQSAHPAGPGQHPGCNHKDPQLTPALQSSQGQHVVQGQQPYQNHSDLQLSGSVAGQGKQVVDGLVET</sequence>
<keyword evidence="10 15" id="KW-0067">ATP-binding</keyword>
<dbReference type="FunFam" id="3.40.50.11950:FF:000001">
    <property type="entry name" value="Inositol hexakisphosphate and diphosphoinositol-pentakisphosphate kinase"/>
    <property type="match status" value="1"/>
</dbReference>
<dbReference type="EMBL" id="BFAA01005848">
    <property type="protein sequence ID" value="GCB68106.1"/>
    <property type="molecule type" value="Genomic_DNA"/>
</dbReference>
<dbReference type="Proteomes" id="UP000288216">
    <property type="component" value="Unassembled WGS sequence"/>
</dbReference>
<dbReference type="SUPFAM" id="SSF53254">
    <property type="entry name" value="Phosphoglycerate mutase-like"/>
    <property type="match status" value="1"/>
</dbReference>
<dbReference type="GO" id="GO:0006020">
    <property type="term" value="P:inositol metabolic process"/>
    <property type="evidence" value="ECO:0007669"/>
    <property type="project" value="TreeGrafter"/>
</dbReference>
<dbReference type="InterPro" id="IPR040557">
    <property type="entry name" value="VIP1_N"/>
</dbReference>